<evidence type="ECO:0000313" key="3">
    <source>
        <dbReference type="Proteomes" id="UP000070168"/>
    </source>
</evidence>
<keyword evidence="3" id="KW-1185">Reference proteome</keyword>
<dbReference type="EMBL" id="LHQR01000048">
    <property type="protein sequence ID" value="KXG50040.1"/>
    <property type="molecule type" value="Genomic_DNA"/>
</dbReference>
<feature type="region of interest" description="Disordered" evidence="1">
    <location>
        <begin position="194"/>
        <end position="213"/>
    </location>
</feature>
<reference evidence="2 3" key="1">
    <citation type="journal article" date="2016" name="BMC Genomics">
        <title>Genome sequencing and secondary metabolism of the postharvest pathogen Penicillium griseofulvum.</title>
        <authorList>
            <person name="Banani H."/>
            <person name="Marcet-Houben M."/>
            <person name="Ballester A.R."/>
            <person name="Abbruscato P."/>
            <person name="Gonzalez-Candelas L."/>
            <person name="Gabaldon T."/>
            <person name="Spadaro D."/>
        </authorList>
    </citation>
    <scope>NUCLEOTIDE SEQUENCE [LARGE SCALE GENOMIC DNA]</scope>
    <source>
        <strain evidence="2 3">PG3</strain>
    </source>
</reference>
<organism evidence="2 3">
    <name type="scientific">Penicillium patulum</name>
    <name type="common">Penicillium griseofulvum</name>
    <dbReference type="NCBI Taxonomy" id="5078"/>
    <lineage>
        <taxon>Eukaryota</taxon>
        <taxon>Fungi</taxon>
        <taxon>Dikarya</taxon>
        <taxon>Ascomycota</taxon>
        <taxon>Pezizomycotina</taxon>
        <taxon>Eurotiomycetes</taxon>
        <taxon>Eurotiomycetidae</taxon>
        <taxon>Eurotiales</taxon>
        <taxon>Aspergillaceae</taxon>
        <taxon>Penicillium</taxon>
    </lineage>
</organism>
<protein>
    <submittedName>
        <fullName evidence="2">Uncharacterized protein</fullName>
    </submittedName>
</protein>
<dbReference type="Proteomes" id="UP000070168">
    <property type="component" value="Unassembled WGS sequence"/>
</dbReference>
<name>A0A135LM68_PENPA</name>
<dbReference type="AlphaFoldDB" id="A0A135LM68"/>
<evidence type="ECO:0000313" key="2">
    <source>
        <dbReference type="EMBL" id="KXG50040.1"/>
    </source>
</evidence>
<dbReference type="OMA" id="QGKCFEK"/>
<dbReference type="RefSeq" id="XP_040648576.1">
    <property type="nucleotide sequence ID" value="XM_040793721.1"/>
</dbReference>
<comment type="caution">
    <text evidence="2">The sequence shown here is derived from an EMBL/GenBank/DDBJ whole genome shotgun (WGS) entry which is preliminary data.</text>
</comment>
<gene>
    <name evidence="2" type="ORF">PGRI_060070</name>
</gene>
<sequence>MRAIIQSSALASFKTTRDEYAKYLKGLSNGDNGGQGTLNLIEAKLQSFANTLSMWALMRNGTKKDGVCFEARCNNLRILMKELALLVDCAQHSLLYQDFYEEEAHMLKIFRMASIQIGSLSLQGLSNDDREASANARLVELEQKKWTRRSPSDDDWRLAMLREYWNRFYFKVDGCMCGQCLGVYVQHRDPSLSPPLPPLPDLSTDYVTSSEEE</sequence>
<proteinExistence type="predicted"/>
<accession>A0A135LM68</accession>
<dbReference type="GeneID" id="63709021"/>
<evidence type="ECO:0000256" key="1">
    <source>
        <dbReference type="SAM" id="MobiDB-lite"/>
    </source>
</evidence>
<dbReference type="OrthoDB" id="4354973at2759"/>